<proteinExistence type="predicted"/>
<comment type="caution">
    <text evidence="2">The sequence shown here is derived from an EMBL/GenBank/DDBJ whole genome shotgun (WGS) entry which is preliminary data.</text>
</comment>
<dbReference type="EMBL" id="BKCP01006704">
    <property type="protein sequence ID" value="GER43635.1"/>
    <property type="molecule type" value="Genomic_DNA"/>
</dbReference>
<dbReference type="Proteomes" id="UP000325081">
    <property type="component" value="Unassembled WGS sequence"/>
</dbReference>
<organism evidence="2 3">
    <name type="scientific">Striga asiatica</name>
    <name type="common">Asiatic witchweed</name>
    <name type="synonym">Buchnera asiatica</name>
    <dbReference type="NCBI Taxonomy" id="4170"/>
    <lineage>
        <taxon>Eukaryota</taxon>
        <taxon>Viridiplantae</taxon>
        <taxon>Streptophyta</taxon>
        <taxon>Embryophyta</taxon>
        <taxon>Tracheophyta</taxon>
        <taxon>Spermatophyta</taxon>
        <taxon>Magnoliopsida</taxon>
        <taxon>eudicotyledons</taxon>
        <taxon>Gunneridae</taxon>
        <taxon>Pentapetalae</taxon>
        <taxon>asterids</taxon>
        <taxon>lamiids</taxon>
        <taxon>Lamiales</taxon>
        <taxon>Orobanchaceae</taxon>
        <taxon>Buchnereae</taxon>
        <taxon>Striga</taxon>
    </lineage>
</organism>
<protein>
    <submittedName>
        <fullName evidence="2">10 kDa chaperonin</fullName>
    </submittedName>
</protein>
<evidence type="ECO:0000313" key="2">
    <source>
        <dbReference type="EMBL" id="GER43635.1"/>
    </source>
</evidence>
<name>A0A5A7QEF1_STRAF</name>
<keyword evidence="3" id="KW-1185">Reference proteome</keyword>
<evidence type="ECO:0000313" key="3">
    <source>
        <dbReference type="Proteomes" id="UP000325081"/>
    </source>
</evidence>
<accession>A0A5A7QEF1</accession>
<sequence length="173" mass="18992">MESDLVFLLRRLIRRAGSGSKTPLSRQIIITTARPESSTKILLTIPESSTPKSQLPYGPIPKQNPTTKTPVDPKPLLILKPKKLPLTVPVVPNQSYISASTPLLLLTNQDVDHQPPATSQIATQTGLLLFTSAQTTANEKNIEDTLAFPLEAVLRHPPSVCAEISKLIAKFWW</sequence>
<feature type="region of interest" description="Disordered" evidence="1">
    <location>
        <begin position="48"/>
        <end position="73"/>
    </location>
</feature>
<evidence type="ECO:0000256" key="1">
    <source>
        <dbReference type="SAM" id="MobiDB-lite"/>
    </source>
</evidence>
<reference evidence="3" key="1">
    <citation type="journal article" date="2019" name="Curr. Biol.">
        <title>Genome Sequence of Striga asiatica Provides Insight into the Evolution of Plant Parasitism.</title>
        <authorList>
            <person name="Yoshida S."/>
            <person name="Kim S."/>
            <person name="Wafula E.K."/>
            <person name="Tanskanen J."/>
            <person name="Kim Y.M."/>
            <person name="Honaas L."/>
            <person name="Yang Z."/>
            <person name="Spallek T."/>
            <person name="Conn C.E."/>
            <person name="Ichihashi Y."/>
            <person name="Cheong K."/>
            <person name="Cui S."/>
            <person name="Der J.P."/>
            <person name="Gundlach H."/>
            <person name="Jiao Y."/>
            <person name="Hori C."/>
            <person name="Ishida J.K."/>
            <person name="Kasahara H."/>
            <person name="Kiba T."/>
            <person name="Kim M.S."/>
            <person name="Koo N."/>
            <person name="Laohavisit A."/>
            <person name="Lee Y.H."/>
            <person name="Lumba S."/>
            <person name="McCourt P."/>
            <person name="Mortimer J.C."/>
            <person name="Mutuku J.M."/>
            <person name="Nomura T."/>
            <person name="Sasaki-Sekimoto Y."/>
            <person name="Seto Y."/>
            <person name="Wang Y."/>
            <person name="Wakatake T."/>
            <person name="Sakakibara H."/>
            <person name="Demura T."/>
            <person name="Yamaguchi S."/>
            <person name="Yoneyama K."/>
            <person name="Manabe R.I."/>
            <person name="Nelson D.C."/>
            <person name="Schulman A.H."/>
            <person name="Timko M.P."/>
            <person name="dePamphilis C.W."/>
            <person name="Choi D."/>
            <person name="Shirasu K."/>
        </authorList>
    </citation>
    <scope>NUCLEOTIDE SEQUENCE [LARGE SCALE GENOMIC DNA]</scope>
    <source>
        <strain evidence="3">cv. UVA1</strain>
    </source>
</reference>
<dbReference type="AlphaFoldDB" id="A0A5A7QEF1"/>
<gene>
    <name evidence="2" type="ORF">STAS_20500</name>
</gene>